<reference evidence="1 2" key="1">
    <citation type="submission" date="2019-04" db="EMBL/GenBank/DDBJ databases">
        <title>Streptomyces piniterrae sp. nov., a heliquinomycin-producing actinomycete isolated from rhizosphere soil of Pinus yunnanensis.</title>
        <authorList>
            <person name="Zhuang X."/>
            <person name="Zhao J."/>
        </authorList>
    </citation>
    <scope>NUCLEOTIDE SEQUENCE [LARGE SCALE GENOMIC DNA]</scope>
    <source>
        <strain evidence="2">jys28</strain>
    </source>
</reference>
<proteinExistence type="predicted"/>
<accession>A0A4U0MUF4</accession>
<evidence type="ECO:0000313" key="2">
    <source>
        <dbReference type="Proteomes" id="UP000308697"/>
    </source>
</evidence>
<keyword evidence="2" id="KW-1185">Reference proteome</keyword>
<dbReference type="AlphaFoldDB" id="A0A4U0MUF4"/>
<comment type="caution">
    <text evidence="1">The sequence shown here is derived from an EMBL/GenBank/DDBJ whole genome shotgun (WGS) entry which is preliminary data.</text>
</comment>
<organism evidence="1 2">
    <name type="scientific">Streptomyces piniterrae</name>
    <dbReference type="NCBI Taxonomy" id="2571125"/>
    <lineage>
        <taxon>Bacteria</taxon>
        <taxon>Bacillati</taxon>
        <taxon>Actinomycetota</taxon>
        <taxon>Actinomycetes</taxon>
        <taxon>Kitasatosporales</taxon>
        <taxon>Streptomycetaceae</taxon>
        <taxon>Streptomyces</taxon>
    </lineage>
</organism>
<dbReference type="EMBL" id="SUMB01000012">
    <property type="protein sequence ID" value="TJZ44637.1"/>
    <property type="molecule type" value="Genomic_DNA"/>
</dbReference>
<dbReference type="RefSeq" id="WP_136743396.1">
    <property type="nucleotide sequence ID" value="NZ_SUMB01000012.1"/>
</dbReference>
<name>A0A4U0MUF4_9ACTN</name>
<dbReference type="Proteomes" id="UP000308697">
    <property type="component" value="Unassembled WGS sequence"/>
</dbReference>
<gene>
    <name evidence="1" type="ORF">FCH28_30500</name>
</gene>
<protein>
    <submittedName>
        <fullName evidence="1">Uncharacterized protein</fullName>
    </submittedName>
</protein>
<sequence length="201" mass="21464">MDQGVAAVIAAGAGLVGAMGGAAVAGIAAVRGARVGAEKTARAMQNQVDAQARHVREDWLLQQRVDASLQFLSAYDLYIPAARSFQAALSSPDGGSRQALHDAVRTADRGLTVAYYRLRVFGPADIQQSAGDLRAAVSTLSEILVEWELAVTAQEEEAWRREETVTQRIVDAANAHDAFTSRINEIVATLEVSHRPATRSP</sequence>
<evidence type="ECO:0000313" key="1">
    <source>
        <dbReference type="EMBL" id="TJZ44637.1"/>
    </source>
</evidence>